<comment type="caution">
    <text evidence="2">The sequence shown here is derived from an EMBL/GenBank/DDBJ whole genome shotgun (WGS) entry which is preliminary data.</text>
</comment>
<reference evidence="2" key="1">
    <citation type="submission" date="2020-05" db="EMBL/GenBank/DDBJ databases">
        <title>WGS assembly of Panicum virgatum.</title>
        <authorList>
            <person name="Lovell J.T."/>
            <person name="Jenkins J."/>
            <person name="Shu S."/>
            <person name="Juenger T.E."/>
            <person name="Schmutz J."/>
        </authorList>
    </citation>
    <scope>NUCLEOTIDE SEQUENCE</scope>
    <source>
        <strain evidence="2">AP13</strain>
    </source>
</reference>
<dbReference type="AlphaFoldDB" id="A0A8T0WNP4"/>
<protein>
    <submittedName>
        <fullName evidence="2">Uncharacterized protein</fullName>
    </submittedName>
</protein>
<gene>
    <name evidence="2" type="ORF">PVAP13_2KG576059</name>
</gene>
<keyword evidence="3" id="KW-1185">Reference proteome</keyword>
<organism evidence="2 3">
    <name type="scientific">Panicum virgatum</name>
    <name type="common">Blackwell switchgrass</name>
    <dbReference type="NCBI Taxonomy" id="38727"/>
    <lineage>
        <taxon>Eukaryota</taxon>
        <taxon>Viridiplantae</taxon>
        <taxon>Streptophyta</taxon>
        <taxon>Embryophyta</taxon>
        <taxon>Tracheophyta</taxon>
        <taxon>Spermatophyta</taxon>
        <taxon>Magnoliopsida</taxon>
        <taxon>Liliopsida</taxon>
        <taxon>Poales</taxon>
        <taxon>Poaceae</taxon>
        <taxon>PACMAD clade</taxon>
        <taxon>Panicoideae</taxon>
        <taxon>Panicodae</taxon>
        <taxon>Paniceae</taxon>
        <taxon>Panicinae</taxon>
        <taxon>Panicum</taxon>
        <taxon>Panicum sect. Hiantes</taxon>
    </lineage>
</organism>
<feature type="compositionally biased region" description="Basic residues" evidence="1">
    <location>
        <begin position="1"/>
        <end position="23"/>
    </location>
</feature>
<evidence type="ECO:0000313" key="3">
    <source>
        <dbReference type="Proteomes" id="UP000823388"/>
    </source>
</evidence>
<accession>A0A8T0WNP4</accession>
<evidence type="ECO:0000313" key="2">
    <source>
        <dbReference type="EMBL" id="KAG2647336.1"/>
    </source>
</evidence>
<evidence type="ECO:0000256" key="1">
    <source>
        <dbReference type="SAM" id="MobiDB-lite"/>
    </source>
</evidence>
<feature type="region of interest" description="Disordered" evidence="1">
    <location>
        <begin position="1"/>
        <end position="110"/>
    </location>
</feature>
<name>A0A8T0WNP4_PANVG</name>
<sequence>MLSLGAHRKSGGHTASARKRPSRPVHIAPPPAPTWKPASRPRPGRSDPSPPPPVQSAPASGVTPRAWPGYKHPPPPHGGTARRPKLHGIFPLSARLGTSTPKRSEARKRQ</sequence>
<proteinExistence type="predicted"/>
<dbReference type="Proteomes" id="UP000823388">
    <property type="component" value="Chromosome 2K"/>
</dbReference>
<dbReference type="EMBL" id="CM029039">
    <property type="protein sequence ID" value="KAG2647336.1"/>
    <property type="molecule type" value="Genomic_DNA"/>
</dbReference>